<keyword evidence="6" id="KW-1185">Reference proteome</keyword>
<comment type="subunit">
    <text evidence="1">Homodimer.</text>
</comment>
<dbReference type="GO" id="GO:0050528">
    <property type="term" value="F:acyloxyacyl hydrolase activity"/>
    <property type="evidence" value="ECO:0007669"/>
    <property type="project" value="UniProtKB-EC"/>
</dbReference>
<proteinExistence type="inferred from homology"/>
<evidence type="ECO:0000256" key="4">
    <source>
        <dbReference type="SAM" id="SignalP"/>
    </source>
</evidence>
<feature type="active site" description="Charge relay system" evidence="2">
    <location>
        <position position="155"/>
    </location>
</feature>
<comment type="function">
    <text evidence="1">Has lipid A 3-O-deacylase activity. Hydrolyzes the ester bond at the 3 position of lipid A, a bioactive component of lipopolysaccharide (LPS), thereby releasing the primary fatty acyl moiety.</text>
</comment>
<comment type="similarity">
    <text evidence="1">Belongs to the PagL family.</text>
</comment>
<feature type="signal peptide" evidence="4">
    <location>
        <begin position="1"/>
        <end position="25"/>
    </location>
</feature>
<reference evidence="5 6" key="1">
    <citation type="submission" date="2020-01" db="EMBL/GenBank/DDBJ databases">
        <title>Genomes of bacteria type strains.</title>
        <authorList>
            <person name="Chen J."/>
            <person name="Zhu S."/>
            <person name="Yang J."/>
        </authorList>
    </citation>
    <scope>NUCLEOTIDE SEQUENCE [LARGE SCALE GENOMIC DNA]</scope>
    <source>
        <strain evidence="5 6">LMG 24078</strain>
    </source>
</reference>
<accession>A0A6N9TJD2</accession>
<name>A0A6N9TJD2_9ALTE</name>
<keyword evidence="1" id="KW-0472">Membrane</keyword>
<evidence type="ECO:0000256" key="1">
    <source>
        <dbReference type="PIRNR" id="PIRNR029681"/>
    </source>
</evidence>
<dbReference type="Pfam" id="PF09411">
    <property type="entry name" value="PagL"/>
    <property type="match status" value="1"/>
</dbReference>
<dbReference type="Proteomes" id="UP000471381">
    <property type="component" value="Unassembled WGS sequence"/>
</dbReference>
<feature type="chain" id="PRO_5026671624" description="Lipid A deacylase" evidence="4">
    <location>
        <begin position="26"/>
        <end position="179"/>
    </location>
</feature>
<feature type="active site" description="Charge relay system" evidence="2">
    <location>
        <position position="157"/>
    </location>
</feature>
<feature type="active site" description="Charge relay system" evidence="2">
    <location>
        <position position="169"/>
    </location>
</feature>
<keyword evidence="4" id="KW-0732">Signal</keyword>
<feature type="site" description="Critical for activity" evidence="3">
    <location>
        <position position="158"/>
    </location>
</feature>
<organism evidence="5 6">
    <name type="scientific">Alteromonas genovensis</name>
    <dbReference type="NCBI Taxonomy" id="471225"/>
    <lineage>
        <taxon>Bacteria</taxon>
        <taxon>Pseudomonadati</taxon>
        <taxon>Pseudomonadota</taxon>
        <taxon>Gammaproteobacteria</taxon>
        <taxon>Alteromonadales</taxon>
        <taxon>Alteromonadaceae</taxon>
        <taxon>Alteromonas/Salinimonas group</taxon>
        <taxon>Alteromonas</taxon>
    </lineage>
</organism>
<evidence type="ECO:0000256" key="2">
    <source>
        <dbReference type="PIRSR" id="PIRSR029681-1"/>
    </source>
</evidence>
<sequence>MNRFTLFFYILLFPSLLFTTNSVSAKQTVSADYMHGFDGIDGLRFAYRPFTQDITTQWFGDIKLYWEASAVVWEYGESNTRSTSYAVSLTPVFMKQITTIANQYPLYIEAGIGASYIGDQEVAGKDIGSNYQFEDRLGVFVELDESQHVAVRYMHFSNGGFNSDNPGLDFLNLSYAYHF</sequence>
<dbReference type="AlphaFoldDB" id="A0A6N9TJD2"/>
<dbReference type="InterPro" id="IPR018550">
    <property type="entry name" value="Lipid-A_deacylase-rel"/>
</dbReference>
<keyword evidence="1" id="KW-0998">Cell outer membrane</keyword>
<evidence type="ECO:0000256" key="3">
    <source>
        <dbReference type="PIRSR" id="PIRSR029681-2"/>
    </source>
</evidence>
<dbReference type="GO" id="GO:0009279">
    <property type="term" value="C:cell outer membrane"/>
    <property type="evidence" value="ECO:0007669"/>
    <property type="project" value="UniProtKB-SubCell"/>
</dbReference>
<comment type="catalytic activity">
    <reaction evidence="1">
        <text>a 3-(acyloxy)acyl derivative of bacterial toxin + H2O = a 3-hydroxyacyl derivative of bacterial toxin + a fatty acid + H(+)</text>
        <dbReference type="Rhea" id="RHEA:12032"/>
        <dbReference type="ChEBI" id="CHEBI:15377"/>
        <dbReference type="ChEBI" id="CHEBI:15378"/>
        <dbReference type="ChEBI" id="CHEBI:28868"/>
        <dbReference type="ChEBI" id="CHEBI:136853"/>
        <dbReference type="ChEBI" id="CHEBI:140675"/>
        <dbReference type="EC" id="3.1.1.77"/>
    </reaction>
</comment>
<dbReference type="PIRSF" id="PIRSF029681">
    <property type="entry name" value="PagL"/>
    <property type="match status" value="1"/>
</dbReference>
<dbReference type="Gene3D" id="2.40.160.20">
    <property type="match status" value="1"/>
</dbReference>
<comment type="caution">
    <text evidence="5">The sequence shown here is derived from an EMBL/GenBank/DDBJ whole genome shotgun (WGS) entry which is preliminary data.</text>
</comment>
<comment type="subcellular location">
    <subcellularLocation>
        <location evidence="1">Cell outer membrane</location>
        <topology evidence="1">Multi-pass membrane protein</topology>
    </subcellularLocation>
</comment>
<evidence type="ECO:0000313" key="5">
    <source>
        <dbReference type="EMBL" id="NDW17241.1"/>
    </source>
</evidence>
<dbReference type="EC" id="3.1.1.77" evidence="1"/>
<dbReference type="EMBL" id="JAAAWO010000017">
    <property type="protein sequence ID" value="NDW17241.1"/>
    <property type="molecule type" value="Genomic_DNA"/>
</dbReference>
<dbReference type="RefSeq" id="WP_163107752.1">
    <property type="nucleotide sequence ID" value="NZ_JAAAWO010000017.1"/>
</dbReference>
<gene>
    <name evidence="5" type="ORF">GTQ48_17125</name>
</gene>
<protein>
    <recommendedName>
        <fullName evidence="1">Lipid A deacylase</fullName>
        <ecNumber evidence="1">3.1.1.77</ecNumber>
    </recommendedName>
    <alternativeName>
        <fullName evidence="1">LPS 3-O-deacylase</fullName>
    </alternativeName>
    <alternativeName>
        <fullName evidence="1">Outer membrane enzyme</fullName>
    </alternativeName>
</protein>
<evidence type="ECO:0000313" key="6">
    <source>
        <dbReference type="Proteomes" id="UP000471381"/>
    </source>
</evidence>
<keyword evidence="1 5" id="KW-0378">Hydrolase</keyword>